<dbReference type="SUPFAM" id="SSF140453">
    <property type="entry name" value="EsxAB dimer-like"/>
    <property type="match status" value="1"/>
</dbReference>
<reference evidence="2" key="1">
    <citation type="submission" date="2015-02" db="EMBL/GenBank/DDBJ databases">
        <title>Draft Genome of Frankia sp. CpI1-S.</title>
        <authorList>
            <person name="Oshone R.T."/>
            <person name="Ngom M."/>
            <person name="Ghodhbane-Gtari F."/>
            <person name="Gtari M."/>
            <person name="Morris K."/>
            <person name="Thomas K."/>
            <person name="Sen A."/>
            <person name="Tisa L.S."/>
        </authorList>
    </citation>
    <scope>NUCLEOTIDE SEQUENCE [LARGE SCALE GENOMIC DNA]</scope>
    <source>
        <strain evidence="2">CpI1-S</strain>
    </source>
</reference>
<dbReference type="OrthoDB" id="3395744at2"/>
<keyword evidence="2" id="KW-1185">Reference proteome</keyword>
<accession>A0A0D8B6W1</accession>
<dbReference type="Pfam" id="PF06013">
    <property type="entry name" value="WXG100"/>
    <property type="match status" value="1"/>
</dbReference>
<sequence length="104" mass="11217">MPDQSLVADEATTIAMIKAFDLCQDECNNIQQTIDGASSMLFSTWGGVAAAKYRDAIAGWQNGFNEVRQALNLLNESMVSYAKTTTSTEDDALMIGSSWAQGLT</sequence>
<dbReference type="InterPro" id="IPR010310">
    <property type="entry name" value="T7SS_ESAT-6-like"/>
</dbReference>
<dbReference type="EMBL" id="JYFN01000090">
    <property type="protein sequence ID" value="KJE19674.1"/>
    <property type="molecule type" value="Genomic_DNA"/>
</dbReference>
<name>A0A0D8B6W1_9ACTN</name>
<evidence type="ECO:0000313" key="2">
    <source>
        <dbReference type="Proteomes" id="UP000032545"/>
    </source>
</evidence>
<dbReference type="PATRIC" id="fig|1502723.3.peg.6850"/>
<gene>
    <name evidence="1" type="ORF">FF36_06042</name>
</gene>
<dbReference type="AlphaFoldDB" id="A0A0D8B6W1"/>
<proteinExistence type="predicted"/>
<dbReference type="Proteomes" id="UP000032545">
    <property type="component" value="Unassembled WGS sequence"/>
</dbReference>
<reference evidence="1 2" key="2">
    <citation type="journal article" date="2016" name="Genome Announc.">
        <title>Permanent Draft Genome Sequences for Two Variants of Frankia sp. Strain CpI1, the First Frankia Strain Isolated from Root Nodules of Comptonia peregrina.</title>
        <authorList>
            <person name="Oshone R."/>
            <person name="Hurst S.G.IV."/>
            <person name="Abebe-Akele F."/>
            <person name="Simpson S."/>
            <person name="Morris K."/>
            <person name="Thomas W.K."/>
            <person name="Tisa L.S."/>
        </authorList>
    </citation>
    <scope>NUCLEOTIDE SEQUENCE [LARGE SCALE GENOMIC DNA]</scope>
    <source>
        <strain evidence="2">CpI1-S</strain>
    </source>
</reference>
<dbReference type="Gene3D" id="1.10.287.1060">
    <property type="entry name" value="ESAT-6-like"/>
    <property type="match status" value="1"/>
</dbReference>
<evidence type="ECO:0000313" key="1">
    <source>
        <dbReference type="EMBL" id="KJE19674.1"/>
    </source>
</evidence>
<dbReference type="RefSeq" id="WP_044888456.1">
    <property type="nucleotide sequence ID" value="NZ_JYFN01000090.1"/>
</dbReference>
<protein>
    <submittedName>
        <fullName evidence="1">WXG repeat protein</fullName>
    </submittedName>
</protein>
<dbReference type="InterPro" id="IPR036689">
    <property type="entry name" value="ESAT-6-like_sf"/>
</dbReference>
<organism evidence="1 2">
    <name type="scientific">Frankia torreyi</name>
    <dbReference type="NCBI Taxonomy" id="1856"/>
    <lineage>
        <taxon>Bacteria</taxon>
        <taxon>Bacillati</taxon>
        <taxon>Actinomycetota</taxon>
        <taxon>Actinomycetes</taxon>
        <taxon>Frankiales</taxon>
        <taxon>Frankiaceae</taxon>
        <taxon>Frankia</taxon>
    </lineage>
</organism>
<comment type="caution">
    <text evidence="1">The sequence shown here is derived from an EMBL/GenBank/DDBJ whole genome shotgun (WGS) entry which is preliminary data.</text>
</comment>